<dbReference type="NCBIfam" id="TIGR00006">
    <property type="entry name" value="16S rRNA (cytosine(1402)-N(4))-methyltransferase RsmH"/>
    <property type="match status" value="1"/>
</dbReference>
<dbReference type="GO" id="GO:0071424">
    <property type="term" value="F:rRNA (cytosine-N4-)-methyltransferase activity"/>
    <property type="evidence" value="ECO:0007669"/>
    <property type="project" value="TreeGrafter"/>
</dbReference>
<keyword evidence="3 5" id="KW-0808">Transferase</keyword>
<dbReference type="Gene3D" id="3.40.50.150">
    <property type="entry name" value="Vaccinia Virus protein VP39"/>
    <property type="match status" value="1"/>
</dbReference>
<dbReference type="Pfam" id="PF01795">
    <property type="entry name" value="Methyltransf_5"/>
    <property type="match status" value="1"/>
</dbReference>
<dbReference type="AlphaFoldDB" id="A0A3B1B8L9"/>
<keyword evidence="2 5" id="KW-0489">Methyltransferase</keyword>
<sequence length="336" mass="36727">MADTVCDPRHFPVMRDEVIAMAAPKDGEIFIDGTFGAGGYSRALLESANCIVYAIDRDPHVQETADKLAEEYSGRFHLLPGCFSQMDSLMESQAVGAVDGVLLDIGVSSMQFDDAQRGFSFQNDGPLSMRMSDQGLSAEDVVNDTGENDLADIIYQYGEERKSRRIAHAIIEARAIAPITRTAQLAAIIEKAVGYKRYIKGKRQIHPATKTFQALRIYVNDELGELAKGLCAAERILAPGGRLCVVSFHSLEDRIIKQFFKQRSGGVSHGSRHMPQALTAVGNAESQPAFTMIARGAVKPTKTEIGQNIRSRSAKLRGACRTSVVVYPRDKSGDEK</sequence>
<dbReference type="EC" id="2.1.1.199" evidence="5"/>
<dbReference type="PANTHER" id="PTHR11265">
    <property type="entry name" value="S-ADENOSYL-METHYLTRANSFERASE MRAW"/>
    <property type="match status" value="1"/>
</dbReference>
<dbReference type="SUPFAM" id="SSF53335">
    <property type="entry name" value="S-adenosyl-L-methionine-dependent methyltransferases"/>
    <property type="match status" value="1"/>
</dbReference>
<dbReference type="PANTHER" id="PTHR11265:SF0">
    <property type="entry name" value="12S RRNA N4-METHYLCYTIDINE METHYLTRANSFERASE"/>
    <property type="match status" value="1"/>
</dbReference>
<accession>A0A3B1B8L9</accession>
<dbReference type="HAMAP" id="MF_01007">
    <property type="entry name" value="16SrRNA_methyltr_H"/>
    <property type="match status" value="1"/>
</dbReference>
<reference evidence="5" key="1">
    <citation type="submission" date="2018-06" db="EMBL/GenBank/DDBJ databases">
        <authorList>
            <person name="Zhirakovskaya E."/>
        </authorList>
    </citation>
    <scope>NUCLEOTIDE SEQUENCE</scope>
</reference>
<proteinExistence type="inferred from homology"/>
<dbReference type="SUPFAM" id="SSF81799">
    <property type="entry name" value="Putative methyltransferase TM0872, insert domain"/>
    <property type="match status" value="1"/>
</dbReference>
<evidence type="ECO:0000313" key="5">
    <source>
        <dbReference type="EMBL" id="VAX07738.1"/>
    </source>
</evidence>
<dbReference type="InterPro" id="IPR002903">
    <property type="entry name" value="RsmH"/>
</dbReference>
<evidence type="ECO:0000256" key="4">
    <source>
        <dbReference type="ARBA" id="ARBA00022691"/>
    </source>
</evidence>
<gene>
    <name evidence="5" type="ORF">MNBD_ALPHA03-1382</name>
</gene>
<dbReference type="InterPro" id="IPR029063">
    <property type="entry name" value="SAM-dependent_MTases_sf"/>
</dbReference>
<name>A0A3B1B8L9_9ZZZZ</name>
<organism evidence="5">
    <name type="scientific">hydrothermal vent metagenome</name>
    <dbReference type="NCBI Taxonomy" id="652676"/>
    <lineage>
        <taxon>unclassified sequences</taxon>
        <taxon>metagenomes</taxon>
        <taxon>ecological metagenomes</taxon>
    </lineage>
</organism>
<dbReference type="GO" id="GO:0070475">
    <property type="term" value="P:rRNA base methylation"/>
    <property type="evidence" value="ECO:0007669"/>
    <property type="project" value="TreeGrafter"/>
</dbReference>
<protein>
    <submittedName>
        <fullName evidence="5">16S rRNA (Cytosine(1402)-N(4))-methyltransferase</fullName>
        <ecNumber evidence="5">2.1.1.199</ecNumber>
    </submittedName>
</protein>
<evidence type="ECO:0000256" key="2">
    <source>
        <dbReference type="ARBA" id="ARBA00022603"/>
    </source>
</evidence>
<evidence type="ECO:0000256" key="1">
    <source>
        <dbReference type="ARBA" id="ARBA00010396"/>
    </source>
</evidence>
<evidence type="ECO:0000256" key="3">
    <source>
        <dbReference type="ARBA" id="ARBA00022679"/>
    </source>
</evidence>
<dbReference type="CDD" id="cd02440">
    <property type="entry name" value="AdoMet_MTases"/>
    <property type="match status" value="1"/>
</dbReference>
<comment type="similarity">
    <text evidence="1">Belongs to the methyltransferase superfamily. RsmH family.</text>
</comment>
<keyword evidence="4" id="KW-0949">S-adenosyl-L-methionine</keyword>
<dbReference type="FunFam" id="1.10.150.170:FF:000003">
    <property type="entry name" value="Ribosomal RNA small subunit methyltransferase H"/>
    <property type="match status" value="1"/>
</dbReference>
<dbReference type="PIRSF" id="PIRSF004486">
    <property type="entry name" value="MraW"/>
    <property type="match status" value="1"/>
</dbReference>
<dbReference type="EMBL" id="UOFW01000214">
    <property type="protein sequence ID" value="VAX07738.1"/>
    <property type="molecule type" value="Genomic_DNA"/>
</dbReference>
<dbReference type="Gene3D" id="1.10.150.170">
    <property type="entry name" value="Putative methyltransferase TM0872, insert domain"/>
    <property type="match status" value="1"/>
</dbReference>
<dbReference type="InterPro" id="IPR023397">
    <property type="entry name" value="SAM-dep_MeTrfase_MraW_recog"/>
</dbReference>